<sequence>MKKSASAPLTRDGTFARRTEERVREMILDGTLPPGERLNEVSIAEVLGISRGPLREAIQRLVGEGLLTIVSHRGAFVKTFEPGEVDDLYELRTALETHSVRLVCRRATDEELRELEQLVGEAGEELSQDPDRPYPADRDLHTRLTWMSGNDALAAATVEVQRQISLARQTSAKKPDRAREALAEHERLVAAIVERDEDRAAEILRLHLDKARKSAVDALGITSE</sequence>
<dbReference type="InterPro" id="IPR008920">
    <property type="entry name" value="TF_FadR/GntR_C"/>
</dbReference>
<dbReference type="Pfam" id="PF07729">
    <property type="entry name" value="FCD"/>
    <property type="match status" value="1"/>
</dbReference>
<protein>
    <recommendedName>
        <fullName evidence="4">HTH gntR-type domain-containing protein</fullName>
    </recommendedName>
</protein>
<dbReference type="InterPro" id="IPR036388">
    <property type="entry name" value="WH-like_DNA-bd_sf"/>
</dbReference>
<reference evidence="6" key="1">
    <citation type="submission" date="2017-09" db="EMBL/GenBank/DDBJ databases">
        <authorList>
            <person name="Zhang Y."/>
            <person name="Huang X."/>
            <person name="Liu J."/>
            <person name="Lu L."/>
            <person name="Peng K."/>
        </authorList>
    </citation>
    <scope>NUCLEOTIDE SEQUENCE [LARGE SCALE GENOMIC DNA]</scope>
    <source>
        <strain evidence="6">S-XJ-1</strain>
    </source>
</reference>
<keyword evidence="1" id="KW-0805">Transcription regulation</keyword>
<keyword evidence="6" id="KW-1185">Reference proteome</keyword>
<dbReference type="Gene3D" id="1.10.10.10">
    <property type="entry name" value="Winged helix-like DNA-binding domain superfamily/Winged helix DNA-binding domain"/>
    <property type="match status" value="1"/>
</dbReference>
<dbReference type="RefSeq" id="WP_095717249.1">
    <property type="nucleotide sequence ID" value="NZ_BAAAHZ010000012.1"/>
</dbReference>
<gene>
    <name evidence="5" type="ORF">CEY15_03045</name>
</gene>
<name>A0A2A2WTF4_9ACTN</name>
<keyword evidence="2" id="KW-0238">DNA-binding</keyword>
<dbReference type="SMART" id="SM00345">
    <property type="entry name" value="HTH_GNTR"/>
    <property type="match status" value="1"/>
</dbReference>
<dbReference type="SMART" id="SM00895">
    <property type="entry name" value="FCD"/>
    <property type="match status" value="1"/>
</dbReference>
<dbReference type="PANTHER" id="PTHR43537">
    <property type="entry name" value="TRANSCRIPTIONAL REGULATOR, GNTR FAMILY"/>
    <property type="match status" value="1"/>
</dbReference>
<dbReference type="CDD" id="cd07377">
    <property type="entry name" value="WHTH_GntR"/>
    <property type="match status" value="1"/>
</dbReference>
<dbReference type="SUPFAM" id="SSF48008">
    <property type="entry name" value="GntR ligand-binding domain-like"/>
    <property type="match status" value="1"/>
</dbReference>
<evidence type="ECO:0000256" key="1">
    <source>
        <dbReference type="ARBA" id="ARBA00023015"/>
    </source>
</evidence>
<evidence type="ECO:0000256" key="3">
    <source>
        <dbReference type="ARBA" id="ARBA00023163"/>
    </source>
</evidence>
<dbReference type="EMBL" id="NTGA01000005">
    <property type="protein sequence ID" value="PAY24441.1"/>
    <property type="molecule type" value="Genomic_DNA"/>
</dbReference>
<evidence type="ECO:0000256" key="2">
    <source>
        <dbReference type="ARBA" id="ARBA00023125"/>
    </source>
</evidence>
<dbReference type="GO" id="GO:0003677">
    <property type="term" value="F:DNA binding"/>
    <property type="evidence" value="ECO:0007669"/>
    <property type="project" value="UniProtKB-KW"/>
</dbReference>
<dbReference type="GO" id="GO:0003700">
    <property type="term" value="F:DNA-binding transcription factor activity"/>
    <property type="evidence" value="ECO:0007669"/>
    <property type="project" value="InterPro"/>
</dbReference>
<dbReference type="Proteomes" id="UP000218810">
    <property type="component" value="Unassembled WGS sequence"/>
</dbReference>
<evidence type="ECO:0000259" key="4">
    <source>
        <dbReference type="PROSITE" id="PS50949"/>
    </source>
</evidence>
<keyword evidence="3" id="KW-0804">Transcription</keyword>
<dbReference type="Gene3D" id="1.20.120.530">
    <property type="entry name" value="GntR ligand-binding domain-like"/>
    <property type="match status" value="1"/>
</dbReference>
<dbReference type="InterPro" id="IPR011711">
    <property type="entry name" value="GntR_C"/>
</dbReference>
<dbReference type="Pfam" id="PF00392">
    <property type="entry name" value="GntR"/>
    <property type="match status" value="1"/>
</dbReference>
<dbReference type="PROSITE" id="PS50949">
    <property type="entry name" value="HTH_GNTR"/>
    <property type="match status" value="1"/>
</dbReference>
<feature type="domain" description="HTH gntR-type" evidence="4">
    <location>
        <begin position="13"/>
        <end position="80"/>
    </location>
</feature>
<dbReference type="AlphaFoldDB" id="A0A2A2WTF4"/>
<organism evidence="5 6">
    <name type="scientific">Dietzia natronolimnaea</name>
    <dbReference type="NCBI Taxonomy" id="161920"/>
    <lineage>
        <taxon>Bacteria</taxon>
        <taxon>Bacillati</taxon>
        <taxon>Actinomycetota</taxon>
        <taxon>Actinomycetes</taxon>
        <taxon>Mycobacteriales</taxon>
        <taxon>Dietziaceae</taxon>
        <taxon>Dietzia</taxon>
    </lineage>
</organism>
<accession>A0A2A2WTF4</accession>
<dbReference type="OrthoDB" id="5243844at2"/>
<evidence type="ECO:0000313" key="5">
    <source>
        <dbReference type="EMBL" id="PAY24441.1"/>
    </source>
</evidence>
<dbReference type="InterPro" id="IPR036390">
    <property type="entry name" value="WH_DNA-bd_sf"/>
</dbReference>
<comment type="caution">
    <text evidence="5">The sequence shown here is derived from an EMBL/GenBank/DDBJ whole genome shotgun (WGS) entry which is preliminary data.</text>
</comment>
<dbReference type="SUPFAM" id="SSF46785">
    <property type="entry name" value="Winged helix' DNA-binding domain"/>
    <property type="match status" value="1"/>
</dbReference>
<dbReference type="PANTHER" id="PTHR43537:SF49">
    <property type="entry name" value="TRANSCRIPTIONAL REGULATORY PROTEIN"/>
    <property type="match status" value="1"/>
</dbReference>
<proteinExistence type="predicted"/>
<evidence type="ECO:0000313" key="6">
    <source>
        <dbReference type="Proteomes" id="UP000218810"/>
    </source>
</evidence>
<dbReference type="InterPro" id="IPR000524">
    <property type="entry name" value="Tscrpt_reg_HTH_GntR"/>
</dbReference>